<organism evidence="2 3">
    <name type="scientific">Portunus trituberculatus</name>
    <name type="common">Swimming crab</name>
    <name type="synonym">Neptunus trituberculatus</name>
    <dbReference type="NCBI Taxonomy" id="210409"/>
    <lineage>
        <taxon>Eukaryota</taxon>
        <taxon>Metazoa</taxon>
        <taxon>Ecdysozoa</taxon>
        <taxon>Arthropoda</taxon>
        <taxon>Crustacea</taxon>
        <taxon>Multicrustacea</taxon>
        <taxon>Malacostraca</taxon>
        <taxon>Eumalacostraca</taxon>
        <taxon>Eucarida</taxon>
        <taxon>Decapoda</taxon>
        <taxon>Pleocyemata</taxon>
        <taxon>Brachyura</taxon>
        <taxon>Eubrachyura</taxon>
        <taxon>Portunoidea</taxon>
        <taxon>Portunidae</taxon>
        <taxon>Portuninae</taxon>
        <taxon>Portunus</taxon>
    </lineage>
</organism>
<evidence type="ECO:0000313" key="2">
    <source>
        <dbReference type="EMBL" id="MPC98834.1"/>
    </source>
</evidence>
<feature type="region of interest" description="Disordered" evidence="1">
    <location>
        <begin position="1"/>
        <end position="65"/>
    </location>
</feature>
<reference evidence="2 3" key="1">
    <citation type="submission" date="2019-05" db="EMBL/GenBank/DDBJ databases">
        <title>Another draft genome of Portunus trituberculatus and its Hox gene families provides insights of decapod evolution.</title>
        <authorList>
            <person name="Jeong J.-H."/>
            <person name="Song I."/>
            <person name="Kim S."/>
            <person name="Choi T."/>
            <person name="Kim D."/>
            <person name="Ryu S."/>
            <person name="Kim W."/>
        </authorList>
    </citation>
    <scope>NUCLEOTIDE SEQUENCE [LARGE SCALE GENOMIC DNA]</scope>
    <source>
        <tissue evidence="2">Muscle</tissue>
    </source>
</reference>
<feature type="compositionally biased region" description="Basic and acidic residues" evidence="1">
    <location>
        <begin position="1"/>
        <end position="13"/>
    </location>
</feature>
<dbReference type="AlphaFoldDB" id="A0A5B7K2I4"/>
<dbReference type="Proteomes" id="UP000324222">
    <property type="component" value="Unassembled WGS sequence"/>
</dbReference>
<keyword evidence="3" id="KW-1185">Reference proteome</keyword>
<dbReference type="EMBL" id="VSRR010115809">
    <property type="protein sequence ID" value="MPC98834.1"/>
    <property type="molecule type" value="Genomic_DNA"/>
</dbReference>
<evidence type="ECO:0000313" key="3">
    <source>
        <dbReference type="Proteomes" id="UP000324222"/>
    </source>
</evidence>
<accession>A0A5B7K2I4</accession>
<proteinExistence type="predicted"/>
<feature type="compositionally biased region" description="Polar residues" evidence="1">
    <location>
        <begin position="38"/>
        <end position="48"/>
    </location>
</feature>
<feature type="compositionally biased region" description="Basic residues" evidence="1">
    <location>
        <begin position="14"/>
        <end position="32"/>
    </location>
</feature>
<feature type="compositionally biased region" description="Basic and acidic residues" evidence="1">
    <location>
        <begin position="49"/>
        <end position="59"/>
    </location>
</feature>
<sequence>MTKTDKEERERNPGRRGARARKREKGGSGRRTRLPEWTNGSPCTGNEVSKQHGEAREQDNPFPLTKTDWRLCASDCLTEDEEAK</sequence>
<name>A0A5B7K2I4_PORTR</name>
<comment type="caution">
    <text evidence="2">The sequence shown here is derived from an EMBL/GenBank/DDBJ whole genome shotgun (WGS) entry which is preliminary data.</text>
</comment>
<protein>
    <submittedName>
        <fullName evidence="2">Uncharacterized protein</fullName>
    </submittedName>
</protein>
<gene>
    <name evidence="2" type="ORF">E2C01_094219</name>
</gene>
<evidence type="ECO:0000256" key="1">
    <source>
        <dbReference type="SAM" id="MobiDB-lite"/>
    </source>
</evidence>